<proteinExistence type="predicted"/>
<dbReference type="EC" id="2.3.-.-" evidence="2"/>
<dbReference type="Proteomes" id="UP001596516">
    <property type="component" value="Unassembled WGS sequence"/>
</dbReference>
<gene>
    <name evidence="2" type="ORF">ACFQXB_12105</name>
</gene>
<dbReference type="SUPFAM" id="SSF55729">
    <property type="entry name" value="Acyl-CoA N-acyltransferases (Nat)"/>
    <property type="match status" value="1"/>
</dbReference>
<keyword evidence="2" id="KW-0808">Transferase</keyword>
<dbReference type="GO" id="GO:0016746">
    <property type="term" value="F:acyltransferase activity"/>
    <property type="evidence" value="ECO:0007669"/>
    <property type="project" value="UniProtKB-KW"/>
</dbReference>
<dbReference type="InterPro" id="IPR000182">
    <property type="entry name" value="GNAT_dom"/>
</dbReference>
<dbReference type="PANTHER" id="PTHR43328">
    <property type="entry name" value="ACETYLTRANSFERASE-RELATED"/>
    <property type="match status" value="1"/>
</dbReference>
<reference evidence="3" key="1">
    <citation type="journal article" date="2019" name="Int. J. Syst. Evol. Microbiol.">
        <title>The Global Catalogue of Microorganisms (GCM) 10K type strain sequencing project: providing services to taxonomists for standard genome sequencing and annotation.</title>
        <authorList>
            <consortium name="The Broad Institute Genomics Platform"/>
            <consortium name="The Broad Institute Genome Sequencing Center for Infectious Disease"/>
            <person name="Wu L."/>
            <person name="Ma J."/>
        </authorList>
    </citation>
    <scope>NUCLEOTIDE SEQUENCE [LARGE SCALE GENOMIC DNA]</scope>
    <source>
        <strain evidence="3">CGMCC 1.12750</strain>
    </source>
</reference>
<dbReference type="RefSeq" id="WP_377403930.1">
    <property type="nucleotide sequence ID" value="NZ_JBHTFQ010000006.1"/>
</dbReference>
<evidence type="ECO:0000313" key="2">
    <source>
        <dbReference type="EMBL" id="MFC7704940.1"/>
    </source>
</evidence>
<evidence type="ECO:0000313" key="3">
    <source>
        <dbReference type="Proteomes" id="UP001596516"/>
    </source>
</evidence>
<comment type="caution">
    <text evidence="2">The sequence shown here is derived from an EMBL/GenBank/DDBJ whole genome shotgun (WGS) entry which is preliminary data.</text>
</comment>
<dbReference type="Gene3D" id="3.40.630.30">
    <property type="match status" value="1"/>
</dbReference>
<dbReference type="InterPro" id="IPR016181">
    <property type="entry name" value="Acyl_CoA_acyltransferase"/>
</dbReference>
<dbReference type="EMBL" id="JBHTFQ010000006">
    <property type="protein sequence ID" value="MFC7704940.1"/>
    <property type="molecule type" value="Genomic_DNA"/>
</dbReference>
<keyword evidence="3" id="KW-1185">Reference proteome</keyword>
<name>A0ABW2UNQ5_9RHOB</name>
<protein>
    <submittedName>
        <fullName evidence="2">GNAT family N-acetyltransferase</fullName>
        <ecNumber evidence="2">2.3.-.-</ecNumber>
    </submittedName>
</protein>
<evidence type="ECO:0000259" key="1">
    <source>
        <dbReference type="Pfam" id="PF13302"/>
    </source>
</evidence>
<sequence length="182" mass="19388">MTLITPRLEADLPVVPTERFVLRPLRRSDAGPIAMYGADRRVATQTTSIPHPYPPGAAEAFVARAMSGDGAQAVWALDGSAHGGSELLGLVSLSRLDRAQAEIGYWVAPALWNTGYASEAVQAIVAANPLGNKTMFAQVFQDNPGSARVLTNAGFVYLGDAEAFSVARGAMVPTWTYLRKLD</sequence>
<keyword evidence="2" id="KW-0012">Acyltransferase</keyword>
<organism evidence="2 3">
    <name type="scientific">Plastorhodobacter daqingensis</name>
    <dbReference type="NCBI Taxonomy" id="1387281"/>
    <lineage>
        <taxon>Bacteria</taxon>
        <taxon>Pseudomonadati</taxon>
        <taxon>Pseudomonadota</taxon>
        <taxon>Alphaproteobacteria</taxon>
        <taxon>Rhodobacterales</taxon>
        <taxon>Paracoccaceae</taxon>
        <taxon>Plastorhodobacter</taxon>
    </lineage>
</organism>
<dbReference type="PANTHER" id="PTHR43328:SF1">
    <property type="entry name" value="N-ACETYLTRANSFERASE DOMAIN-CONTAINING PROTEIN"/>
    <property type="match status" value="1"/>
</dbReference>
<accession>A0ABW2UNQ5</accession>
<feature type="domain" description="N-acetyltransferase" evidence="1">
    <location>
        <begin position="19"/>
        <end position="156"/>
    </location>
</feature>
<dbReference type="Pfam" id="PF13302">
    <property type="entry name" value="Acetyltransf_3"/>
    <property type="match status" value="1"/>
</dbReference>